<organism evidence="2 3">
    <name type="scientific">Canna indica</name>
    <name type="common">Indian-shot</name>
    <dbReference type="NCBI Taxonomy" id="4628"/>
    <lineage>
        <taxon>Eukaryota</taxon>
        <taxon>Viridiplantae</taxon>
        <taxon>Streptophyta</taxon>
        <taxon>Embryophyta</taxon>
        <taxon>Tracheophyta</taxon>
        <taxon>Spermatophyta</taxon>
        <taxon>Magnoliopsida</taxon>
        <taxon>Liliopsida</taxon>
        <taxon>Zingiberales</taxon>
        <taxon>Cannaceae</taxon>
        <taxon>Canna</taxon>
    </lineage>
</organism>
<evidence type="ECO:0000256" key="1">
    <source>
        <dbReference type="SAM" id="Phobius"/>
    </source>
</evidence>
<dbReference type="EMBL" id="CP136890">
    <property type="protein sequence ID" value="WOK93264.1"/>
    <property type="molecule type" value="Genomic_DNA"/>
</dbReference>
<name>A0AAQ3Q1S0_9LILI</name>
<dbReference type="GO" id="GO:0016301">
    <property type="term" value="F:kinase activity"/>
    <property type="evidence" value="ECO:0007669"/>
    <property type="project" value="UniProtKB-KW"/>
</dbReference>
<evidence type="ECO:0000313" key="2">
    <source>
        <dbReference type="EMBL" id="WOK93264.1"/>
    </source>
</evidence>
<dbReference type="AlphaFoldDB" id="A0AAQ3Q1S0"/>
<keyword evidence="3" id="KW-1185">Reference proteome</keyword>
<gene>
    <name evidence="2" type="ORF">Cni_G01959</name>
</gene>
<evidence type="ECO:0000313" key="3">
    <source>
        <dbReference type="Proteomes" id="UP001327560"/>
    </source>
</evidence>
<protein>
    <submittedName>
        <fullName evidence="2">CDPK-related protein kinase</fullName>
    </submittedName>
</protein>
<keyword evidence="2" id="KW-0418">Kinase</keyword>
<keyword evidence="1" id="KW-1133">Transmembrane helix</keyword>
<dbReference type="Proteomes" id="UP001327560">
    <property type="component" value="Chromosome 1"/>
</dbReference>
<proteinExistence type="predicted"/>
<reference evidence="2 3" key="1">
    <citation type="submission" date="2023-10" db="EMBL/GenBank/DDBJ databases">
        <title>Chromosome-scale genome assembly provides insights into flower coloration mechanisms of Canna indica.</title>
        <authorList>
            <person name="Li C."/>
        </authorList>
    </citation>
    <scope>NUCLEOTIDE SEQUENCE [LARGE SCALE GENOMIC DNA]</scope>
    <source>
        <tissue evidence="2">Flower</tissue>
    </source>
</reference>
<sequence>MTIDFATNSKHSIVASVCDKIIATSLSRYFVANVCDNIIATTFPQTLFIFAAIVALLARFISHPSLSPLGSSSPSLSCILIDLDLPPSVHPLLHIKFVITRRLRGPAAPVRDSGVVQDEISGGGAAGVPKAEQPLEINFGYDRNFVAKYELNKEVGRGIFGQVCSARIKGRGTAWWLSRSSPKLRCHSLT</sequence>
<accession>A0AAQ3Q1S0</accession>
<feature type="transmembrane region" description="Helical" evidence="1">
    <location>
        <begin position="38"/>
        <end position="58"/>
    </location>
</feature>
<keyword evidence="2" id="KW-0808">Transferase</keyword>
<keyword evidence="1" id="KW-0812">Transmembrane</keyword>
<keyword evidence="1" id="KW-0472">Membrane</keyword>